<keyword evidence="3" id="KW-1185">Reference proteome</keyword>
<organism evidence="2 3">
    <name type="scientific">Prorocentrum cordatum</name>
    <dbReference type="NCBI Taxonomy" id="2364126"/>
    <lineage>
        <taxon>Eukaryota</taxon>
        <taxon>Sar</taxon>
        <taxon>Alveolata</taxon>
        <taxon>Dinophyceae</taxon>
        <taxon>Prorocentrales</taxon>
        <taxon>Prorocentraceae</taxon>
        <taxon>Prorocentrum</taxon>
    </lineage>
</organism>
<evidence type="ECO:0000313" key="2">
    <source>
        <dbReference type="EMBL" id="CAK0856594.1"/>
    </source>
</evidence>
<evidence type="ECO:0000256" key="1">
    <source>
        <dbReference type="SAM" id="MobiDB-lite"/>
    </source>
</evidence>
<sequence length="197" mass="20859">MTTDCRKPCDLGHDAALAQGVAPPSASRAGEQDGGGRRVGLPACEMTVSAPLPLGEATDQASEREPHRAPQAYLVDNRALRASTQGLGYRKSKDLDDKDGEKLAEWFTTVEGVEESGGWIRVGDRFLPLQLNGVTVMTLQESAADAPTVPPASRCPMGHELLPVQAKPGRCDSCGKDVIEGESVQECGTCNWCPSLG</sequence>
<dbReference type="EMBL" id="CAUYUJ010015652">
    <property type="protein sequence ID" value="CAK0856594.1"/>
    <property type="molecule type" value="Genomic_DNA"/>
</dbReference>
<reference evidence="2" key="1">
    <citation type="submission" date="2023-10" db="EMBL/GenBank/DDBJ databases">
        <authorList>
            <person name="Chen Y."/>
            <person name="Shah S."/>
            <person name="Dougan E. K."/>
            <person name="Thang M."/>
            <person name="Chan C."/>
        </authorList>
    </citation>
    <scope>NUCLEOTIDE SEQUENCE [LARGE SCALE GENOMIC DNA]</scope>
</reference>
<proteinExistence type="predicted"/>
<name>A0ABN9UBB7_9DINO</name>
<comment type="caution">
    <text evidence="2">The sequence shown here is derived from an EMBL/GenBank/DDBJ whole genome shotgun (WGS) entry which is preliminary data.</text>
</comment>
<feature type="region of interest" description="Disordered" evidence="1">
    <location>
        <begin position="16"/>
        <end position="71"/>
    </location>
</feature>
<dbReference type="Proteomes" id="UP001189429">
    <property type="component" value="Unassembled WGS sequence"/>
</dbReference>
<accession>A0ABN9UBB7</accession>
<protein>
    <submittedName>
        <fullName evidence="2">Uncharacterized protein</fullName>
    </submittedName>
</protein>
<gene>
    <name evidence="2" type="ORF">PCOR1329_LOCUS46963</name>
</gene>
<evidence type="ECO:0000313" key="3">
    <source>
        <dbReference type="Proteomes" id="UP001189429"/>
    </source>
</evidence>